<dbReference type="Pfam" id="PF02195">
    <property type="entry name" value="ParB_N"/>
    <property type="match status" value="1"/>
</dbReference>
<organism evidence="3 4">
    <name type="scientific">Mycolicibacterium vanbaalenii</name>
    <name type="common">Mycobacterium vanbaalenii</name>
    <dbReference type="NCBI Taxonomy" id="110539"/>
    <lineage>
        <taxon>Bacteria</taxon>
        <taxon>Bacillati</taxon>
        <taxon>Actinomycetota</taxon>
        <taxon>Actinomycetes</taxon>
        <taxon>Mycobacteriales</taxon>
        <taxon>Mycobacteriaceae</taxon>
        <taxon>Mycolicibacterium</taxon>
    </lineage>
</organism>
<dbReference type="Gene3D" id="1.10.10.730">
    <property type="entry name" value="KorB DNA-binding domain"/>
    <property type="match status" value="1"/>
</dbReference>
<evidence type="ECO:0000259" key="2">
    <source>
        <dbReference type="SMART" id="SM00470"/>
    </source>
</evidence>
<dbReference type="GO" id="GO:0005694">
    <property type="term" value="C:chromosome"/>
    <property type="evidence" value="ECO:0007669"/>
    <property type="project" value="TreeGrafter"/>
</dbReference>
<name>A0A5S9QWP9_MYCVN</name>
<dbReference type="Proteomes" id="UP000430146">
    <property type="component" value="Unassembled WGS sequence"/>
</dbReference>
<evidence type="ECO:0000313" key="3">
    <source>
        <dbReference type="EMBL" id="CAA0123178.1"/>
    </source>
</evidence>
<keyword evidence="4" id="KW-1185">Reference proteome</keyword>
<dbReference type="GO" id="GO:0007059">
    <property type="term" value="P:chromosome segregation"/>
    <property type="evidence" value="ECO:0007669"/>
    <property type="project" value="TreeGrafter"/>
</dbReference>
<proteinExistence type="predicted"/>
<evidence type="ECO:0000313" key="4">
    <source>
        <dbReference type="Proteomes" id="UP000430146"/>
    </source>
</evidence>
<dbReference type="Gene3D" id="3.90.1530.30">
    <property type="match status" value="1"/>
</dbReference>
<dbReference type="PANTHER" id="PTHR33375">
    <property type="entry name" value="CHROMOSOME-PARTITIONING PROTEIN PARB-RELATED"/>
    <property type="match status" value="1"/>
</dbReference>
<evidence type="ECO:0000256" key="1">
    <source>
        <dbReference type="SAM" id="MobiDB-lite"/>
    </source>
</evidence>
<dbReference type="SMART" id="SM00470">
    <property type="entry name" value="ParB"/>
    <property type="match status" value="1"/>
</dbReference>
<sequence>MTTNTATTTAAPELLHLDPNEIEIGANVRFDPRLDCDFLASIEEHGVLAPVTAVRLDDGSVTLRDGQRRTQAARQLGLATIPVYVHQPTSRHRVIEQMILNDHRADLTAGERARGINQLLLDGVSVTKVAKELSITKDAIAAATVAIESEKAMGALDTGQLNLVEATSFVEFDGDDAAQAELIKVAGTDQFDHRVAQLRAEREDQRRYQETAATFAAKGYAVLDRRPGWSDKAYIPTNYLRDAEGDTLTDEKIAAMDPQNWAVVLDSTEAYQDVETGEPVDERDIDFDTADDPTLEPAEGYRHARTVTETTVWSPDFYCCNPRGAGVTMPDWAARQYGFDADRLADASDPDGAADRERARQEEADKERAERRKLIALNKLGEAAAGVRREWMRDKLLSRKTAPKGAALFLAELIVTRPDLFNDYHGQRIAPDLLGLADNETPEMAVAKLPATGDGRAQVIVLGMVLAAAETRTPKDAWRGASDVTKKLLAWLSEQGYPLSDIEQVMLGKRKADAVYRQACKED</sequence>
<dbReference type="EMBL" id="CACSIP010000021">
    <property type="protein sequence ID" value="CAA0123178.1"/>
    <property type="molecule type" value="Genomic_DNA"/>
</dbReference>
<dbReference type="OrthoDB" id="3846919at2"/>
<dbReference type="AlphaFoldDB" id="A0A5S9QWP9"/>
<gene>
    <name evidence="3" type="primary">spo0C_1</name>
    <name evidence="3" type="ORF">AELLOGFF_04540</name>
</gene>
<dbReference type="InterPro" id="IPR050336">
    <property type="entry name" value="Chromosome_partition/occlusion"/>
</dbReference>
<dbReference type="InterPro" id="IPR042075">
    <property type="entry name" value="KorB_DNA-db"/>
</dbReference>
<dbReference type="CDD" id="cd16387">
    <property type="entry name" value="ParB_N_Srx"/>
    <property type="match status" value="1"/>
</dbReference>
<protein>
    <submittedName>
        <fullName evidence="3">Chromosome-partitioning protein Spo0J</fullName>
    </submittedName>
</protein>
<feature type="region of interest" description="Disordered" evidence="1">
    <location>
        <begin position="343"/>
        <end position="368"/>
    </location>
</feature>
<feature type="domain" description="ParB-like N-terminal" evidence="2">
    <location>
        <begin position="15"/>
        <end position="102"/>
    </location>
</feature>
<dbReference type="PANTHER" id="PTHR33375:SF1">
    <property type="entry name" value="CHROMOSOME-PARTITIONING PROTEIN PARB-RELATED"/>
    <property type="match status" value="1"/>
</dbReference>
<dbReference type="InterPro" id="IPR003115">
    <property type="entry name" value="ParB_N"/>
</dbReference>
<dbReference type="RefSeq" id="WP_159231155.1">
    <property type="nucleotide sequence ID" value="NZ_CACSIP010000021.1"/>
</dbReference>
<reference evidence="3 4" key="1">
    <citation type="submission" date="2019-11" db="EMBL/GenBank/DDBJ databases">
        <authorList>
            <person name="Holert J."/>
        </authorList>
    </citation>
    <scope>NUCLEOTIDE SEQUENCE [LARGE SCALE GENOMIC DNA]</scope>
    <source>
        <strain evidence="3">BC8_1</strain>
    </source>
</reference>
<accession>A0A5S9QWP9</accession>
<dbReference type="SUPFAM" id="SSF110849">
    <property type="entry name" value="ParB/Sulfiredoxin"/>
    <property type="match status" value="1"/>
</dbReference>
<feature type="compositionally biased region" description="Basic and acidic residues" evidence="1">
    <location>
        <begin position="353"/>
        <end position="368"/>
    </location>
</feature>
<dbReference type="InterPro" id="IPR036086">
    <property type="entry name" value="ParB/Sulfiredoxin_sf"/>
</dbReference>